<dbReference type="InterPro" id="IPR035971">
    <property type="entry name" value="CBD_sf"/>
</dbReference>
<feature type="compositionally biased region" description="Low complexity" evidence="4">
    <location>
        <begin position="215"/>
        <end position="229"/>
    </location>
</feature>
<dbReference type="SUPFAM" id="SSF57180">
    <property type="entry name" value="Cellulose-binding domain"/>
    <property type="match status" value="1"/>
</dbReference>
<dbReference type="SMART" id="SM00236">
    <property type="entry name" value="fCBD"/>
    <property type="match status" value="1"/>
</dbReference>
<evidence type="ECO:0000256" key="3">
    <source>
        <dbReference type="RuleBase" id="RU003968"/>
    </source>
</evidence>
<feature type="region of interest" description="Disordered" evidence="4">
    <location>
        <begin position="211"/>
        <end position="234"/>
    </location>
</feature>
<dbReference type="GO" id="GO:0005975">
    <property type="term" value="P:carbohydrate metabolic process"/>
    <property type="evidence" value="ECO:0007669"/>
    <property type="project" value="InterPro"/>
</dbReference>
<evidence type="ECO:0000313" key="7">
    <source>
        <dbReference type="EMBL" id="KAJ4376410.1"/>
    </source>
</evidence>
<dbReference type="InterPro" id="IPR000172">
    <property type="entry name" value="GMC_OxRdtase_N"/>
</dbReference>
<accession>A0A9W8YFP3</accession>
<dbReference type="Pfam" id="PF00734">
    <property type="entry name" value="CBM_1"/>
    <property type="match status" value="1"/>
</dbReference>
<dbReference type="PANTHER" id="PTHR47190:SF4">
    <property type="entry name" value="DEHYDROGENASE, PUTATIVE-RELATED"/>
    <property type="match status" value="1"/>
</dbReference>
<dbReference type="InterPro" id="IPR007867">
    <property type="entry name" value="GMC_OxRtase_C"/>
</dbReference>
<dbReference type="Proteomes" id="UP001140560">
    <property type="component" value="Unassembled WGS sequence"/>
</dbReference>
<dbReference type="PANTHER" id="PTHR47190">
    <property type="entry name" value="DEHYDROGENASE, PUTATIVE-RELATED"/>
    <property type="match status" value="1"/>
</dbReference>
<feature type="domain" description="CBM1" evidence="6">
    <location>
        <begin position="844"/>
        <end position="880"/>
    </location>
</feature>
<gene>
    <name evidence="7" type="ORF">N0V83_001693</name>
</gene>
<evidence type="ECO:0000259" key="6">
    <source>
        <dbReference type="PROSITE" id="PS51164"/>
    </source>
</evidence>
<feature type="compositionally biased region" description="Low complexity" evidence="4">
    <location>
        <begin position="800"/>
        <end position="840"/>
    </location>
</feature>
<dbReference type="EMBL" id="JAPEUY010000002">
    <property type="protein sequence ID" value="KAJ4376410.1"/>
    <property type="molecule type" value="Genomic_DNA"/>
</dbReference>
<evidence type="ECO:0000256" key="2">
    <source>
        <dbReference type="ARBA" id="ARBA00022729"/>
    </source>
</evidence>
<dbReference type="InterPro" id="IPR053208">
    <property type="entry name" value="GMC_Oxidoreductase_CD"/>
</dbReference>
<dbReference type="PROSITE" id="PS00624">
    <property type="entry name" value="GMC_OXRED_2"/>
    <property type="match status" value="1"/>
</dbReference>
<dbReference type="GO" id="GO:0030248">
    <property type="term" value="F:cellulose binding"/>
    <property type="evidence" value="ECO:0007669"/>
    <property type="project" value="InterPro"/>
</dbReference>
<keyword evidence="3" id="KW-0274">FAD</keyword>
<dbReference type="PROSITE" id="PS00562">
    <property type="entry name" value="CBM1_1"/>
    <property type="match status" value="1"/>
</dbReference>
<proteinExistence type="inferred from homology"/>
<name>A0A9W8YFP3_9PLEO</name>
<dbReference type="Pfam" id="PF16010">
    <property type="entry name" value="CDH-cyt"/>
    <property type="match status" value="1"/>
</dbReference>
<evidence type="ECO:0000256" key="1">
    <source>
        <dbReference type="ARBA" id="ARBA00010790"/>
    </source>
</evidence>
<dbReference type="SUPFAM" id="SSF51905">
    <property type="entry name" value="FAD/NAD(P)-binding domain"/>
    <property type="match status" value="1"/>
</dbReference>
<feature type="chain" id="PRO_5040913996" description="CBM1 domain-containing protein" evidence="5">
    <location>
        <begin position="21"/>
        <end position="904"/>
    </location>
</feature>
<dbReference type="GO" id="GO:0005576">
    <property type="term" value="C:extracellular region"/>
    <property type="evidence" value="ECO:0007669"/>
    <property type="project" value="InterPro"/>
</dbReference>
<dbReference type="Gene3D" id="2.60.40.1210">
    <property type="entry name" value="Cellobiose dehydrogenase, cytochrome domain"/>
    <property type="match status" value="1"/>
</dbReference>
<dbReference type="SUPFAM" id="SSF54373">
    <property type="entry name" value="FAD-linked reductases, C-terminal domain"/>
    <property type="match status" value="1"/>
</dbReference>
<evidence type="ECO:0000256" key="5">
    <source>
        <dbReference type="SAM" id="SignalP"/>
    </source>
</evidence>
<dbReference type="GO" id="GO:0016614">
    <property type="term" value="F:oxidoreductase activity, acting on CH-OH group of donors"/>
    <property type="evidence" value="ECO:0007669"/>
    <property type="project" value="InterPro"/>
</dbReference>
<dbReference type="InterPro" id="IPR036188">
    <property type="entry name" value="FAD/NAD-bd_sf"/>
</dbReference>
<evidence type="ECO:0000313" key="8">
    <source>
        <dbReference type="Proteomes" id="UP001140560"/>
    </source>
</evidence>
<dbReference type="OrthoDB" id="413885at2759"/>
<keyword evidence="8" id="KW-1185">Reference proteome</keyword>
<dbReference type="PROSITE" id="PS00623">
    <property type="entry name" value="GMC_OXRED_1"/>
    <property type="match status" value="1"/>
</dbReference>
<keyword evidence="2 5" id="KW-0732">Signal</keyword>
<dbReference type="AlphaFoldDB" id="A0A9W8YFP3"/>
<dbReference type="InterPro" id="IPR000254">
    <property type="entry name" value="CBD"/>
</dbReference>
<dbReference type="Pfam" id="PF00732">
    <property type="entry name" value="GMC_oxred_N"/>
    <property type="match status" value="1"/>
</dbReference>
<dbReference type="CDD" id="cd09630">
    <property type="entry name" value="CDH_like_cytochrome"/>
    <property type="match status" value="1"/>
</dbReference>
<sequence length="904" mass="94186">MLRHFILSSAILALRGAAQTSSPYNDPITNITFNGYQHTSGFKFGIALPENPTTDFIAQIQAPITNAGWAGFSMGQSMAGNLLVVAWPNEGEVVSSFREASSGYTSPPTQSGNFSMFPIPDGTFVNETAFSYTFLCSNCISDDVSNGLVIYESPSTNIMGWAFSEDAVTDPATASSALTYHSAGFGAFGLPMDDAKNTNFETWAALAVKGGSDSGSGNSTSPGSGTNSTAPIAGGNTTTVVANATYDYIVAGGGAAGIVAAERLAESGASVLLIERGGPSYAFTGNTDTMSWNDTVSMYDVPGYGYYLSDVGTPAFCTDTADQAGCLLGGGTSVNAMMYVKPQQRDFDDKWPLGWKWEDVSAAADRVWERNPGQTYGSEDGNRYNDEAYGVLSQFFAGQGWSETDFIKDPNAKVDVFGHPPWNVADGLRSGVVRTYLPLAQDLPNFKLMMNTKVDGQRVIYNVNNGGNVLLAAGTMSTPRILFNSGIGPAEQLQTVASGTSGVSLPDEADWIDLPVGAEIKDHPIFTIKFTTSTSMLSEPETSFTDPNQTTVDLFAKGSGILAQSGQRLNWWSSVNTDGSEIFFQGTCNGPANNTIQMKVYITHGLKSVGSLGITADGATTFITNPHMTSDVDTEAITLMMDRLLKMTNTGNSTLTIVAPTGVSNVTAADLIKDFKTGAHYVGTAKMGTKGDAGVVVDANTKVYGTDNLFVVDASMHPDLPTGNTQAIVMVAAEAAAARILALGSSSNGTANASPTATSTVTEVAQISGLSTPISNPTSSLIGTGSPVVSTASPTGSGQPVVPTLPSASSPASATESTPSLPVESSSVVTPTSSPTPTSEAGKGVAQLYYQCGGQGWTGATQCATGLTCTKQNDFYSQCLQSTGSSHKKAVLGSRRSTKLTGVH</sequence>
<dbReference type="InterPro" id="IPR015920">
    <property type="entry name" value="Cellobiose_DH-like_cyt"/>
</dbReference>
<dbReference type="PROSITE" id="PS51164">
    <property type="entry name" value="CBM1_2"/>
    <property type="match status" value="1"/>
</dbReference>
<dbReference type="Gene3D" id="3.30.410.10">
    <property type="entry name" value="Cholesterol Oxidase, domain 2"/>
    <property type="match status" value="1"/>
</dbReference>
<protein>
    <recommendedName>
        <fullName evidence="6">CBM1 domain-containing protein</fullName>
    </recommendedName>
</protein>
<dbReference type="Pfam" id="PF05199">
    <property type="entry name" value="GMC_oxred_C"/>
    <property type="match status" value="1"/>
</dbReference>
<dbReference type="SUPFAM" id="SSF49344">
    <property type="entry name" value="CBD9-like"/>
    <property type="match status" value="1"/>
</dbReference>
<feature type="compositionally biased region" description="Polar residues" evidence="4">
    <location>
        <begin position="775"/>
        <end position="798"/>
    </location>
</feature>
<feature type="signal peptide" evidence="5">
    <location>
        <begin position="1"/>
        <end position="20"/>
    </location>
</feature>
<comment type="caution">
    <text evidence="7">The sequence shown here is derived from an EMBL/GenBank/DDBJ whole genome shotgun (WGS) entry which is preliminary data.</text>
</comment>
<organism evidence="7 8">
    <name type="scientific">Neocucurbitaria cava</name>
    <dbReference type="NCBI Taxonomy" id="798079"/>
    <lineage>
        <taxon>Eukaryota</taxon>
        <taxon>Fungi</taxon>
        <taxon>Dikarya</taxon>
        <taxon>Ascomycota</taxon>
        <taxon>Pezizomycotina</taxon>
        <taxon>Dothideomycetes</taxon>
        <taxon>Pleosporomycetidae</taxon>
        <taxon>Pleosporales</taxon>
        <taxon>Pleosporineae</taxon>
        <taxon>Cucurbitariaceae</taxon>
        <taxon>Neocucurbitaria</taxon>
    </lineage>
</organism>
<keyword evidence="3" id="KW-0285">Flavoprotein</keyword>
<dbReference type="GO" id="GO:0050660">
    <property type="term" value="F:flavin adenine dinucleotide binding"/>
    <property type="evidence" value="ECO:0007669"/>
    <property type="project" value="InterPro"/>
</dbReference>
<comment type="similarity">
    <text evidence="1 3">Belongs to the GMC oxidoreductase family.</text>
</comment>
<dbReference type="Gene3D" id="3.50.50.60">
    <property type="entry name" value="FAD/NAD(P)-binding domain"/>
    <property type="match status" value="1"/>
</dbReference>
<feature type="region of interest" description="Disordered" evidence="4">
    <location>
        <begin position="775"/>
        <end position="841"/>
    </location>
</feature>
<evidence type="ECO:0000256" key="4">
    <source>
        <dbReference type="SAM" id="MobiDB-lite"/>
    </source>
</evidence>
<reference evidence="7" key="1">
    <citation type="submission" date="2022-10" db="EMBL/GenBank/DDBJ databases">
        <title>Tapping the CABI collections for fungal endophytes: first genome assemblies for Collariella, Neodidymelliopsis, Ascochyta clinopodiicola, Didymella pomorum, Didymosphaeria variabile, Neocosmospora piperis and Neocucurbitaria cava.</title>
        <authorList>
            <person name="Hill R."/>
        </authorList>
    </citation>
    <scope>NUCLEOTIDE SEQUENCE</scope>
    <source>
        <strain evidence="7">IMI 356814</strain>
    </source>
</reference>